<dbReference type="SUPFAM" id="SSF103473">
    <property type="entry name" value="MFS general substrate transporter"/>
    <property type="match status" value="1"/>
</dbReference>
<feature type="transmembrane region" description="Helical" evidence="6">
    <location>
        <begin position="294"/>
        <end position="313"/>
    </location>
</feature>
<sequence>MNIFIKNKNFRKFSLASMLSSAGDILFYLALMTYASKLKNYSLALSLIAISESIPKILDSVGGYLADRTKNKFKNLVLFAVIRFLLYLTVGILFAQNINGWNLVMIVIVINFISDLIGSYSGGLQTPVIVNIVGVDEVAEANGFTGGVNQIISMIAQFVGSGLLLFMSYSSLAIVNAFTFLAAGMLFGLVGLQTKKDIAITEQPTINQQGYFSTMLDAFKQVKKAKGLMTTVLTLALLNGILGSIEPLISIVTAGSRKTMIVFNYSFTIALIGATLACGMALGSIVGPQVFKKTSLIMLSVVASVICIITAIVVLLKNIFFIMPVLFVLGVTVGTINPKLTQWLVTTVDRTILSSSIGLLNTILLIITPIMTTIFTTISGIFNINYALYAVLFTACIILLITLNLLRQKKEAI</sequence>
<evidence type="ECO:0000256" key="4">
    <source>
        <dbReference type="ARBA" id="ARBA00022989"/>
    </source>
</evidence>
<evidence type="ECO:0000256" key="5">
    <source>
        <dbReference type="ARBA" id="ARBA00023136"/>
    </source>
</evidence>
<keyword evidence="2" id="KW-1003">Cell membrane</keyword>
<proteinExistence type="predicted"/>
<keyword evidence="4 6" id="KW-1133">Transmembrane helix</keyword>
<evidence type="ECO:0000256" key="6">
    <source>
        <dbReference type="SAM" id="Phobius"/>
    </source>
</evidence>
<dbReference type="InterPro" id="IPR036259">
    <property type="entry name" value="MFS_trans_sf"/>
</dbReference>
<dbReference type="GO" id="GO:0005886">
    <property type="term" value="C:plasma membrane"/>
    <property type="evidence" value="ECO:0007669"/>
    <property type="project" value="UniProtKB-SubCell"/>
</dbReference>
<comment type="subcellular location">
    <subcellularLocation>
        <location evidence="1">Cell membrane</location>
        <topology evidence="1">Multi-pass membrane protein</topology>
    </subcellularLocation>
</comment>
<keyword evidence="5 6" id="KW-0472">Membrane</keyword>
<evidence type="ECO:0000256" key="2">
    <source>
        <dbReference type="ARBA" id="ARBA00022475"/>
    </source>
</evidence>
<evidence type="ECO:0000313" key="8">
    <source>
        <dbReference type="Proteomes" id="UP001321804"/>
    </source>
</evidence>
<dbReference type="PANTHER" id="PTHR23513:SF6">
    <property type="entry name" value="MAJOR FACILITATOR SUPERFAMILY ASSOCIATED DOMAIN-CONTAINING PROTEIN"/>
    <property type="match status" value="1"/>
</dbReference>
<dbReference type="InterPro" id="IPR011701">
    <property type="entry name" value="MFS"/>
</dbReference>
<dbReference type="Pfam" id="PF07690">
    <property type="entry name" value="MFS_1"/>
    <property type="match status" value="1"/>
</dbReference>
<feature type="transmembrane region" description="Helical" evidence="6">
    <location>
        <begin position="319"/>
        <end position="336"/>
    </location>
</feature>
<organism evidence="7 8">
    <name type="scientific">Xylocopilactobacillus apis</name>
    <dbReference type="NCBI Taxonomy" id="2932183"/>
    <lineage>
        <taxon>Bacteria</taxon>
        <taxon>Bacillati</taxon>
        <taxon>Bacillota</taxon>
        <taxon>Bacilli</taxon>
        <taxon>Lactobacillales</taxon>
        <taxon>Lactobacillaceae</taxon>
        <taxon>Xylocopilactobacillus</taxon>
    </lineage>
</organism>
<name>A0AAU9DBK4_9LACO</name>
<feature type="transmembrane region" description="Helical" evidence="6">
    <location>
        <begin position="261"/>
        <end position="282"/>
    </location>
</feature>
<dbReference type="AlphaFoldDB" id="A0AAU9DBK4"/>
<keyword evidence="3 6" id="KW-0812">Transmembrane</keyword>
<reference evidence="7 8" key="1">
    <citation type="journal article" date="2023" name="Microbiol. Spectr.">
        <title>Symbiosis of Carpenter Bees with Uncharacterized Lactic Acid Bacteria Showing NAD Auxotrophy.</title>
        <authorList>
            <person name="Kawasaki S."/>
            <person name="Ozawa K."/>
            <person name="Mori T."/>
            <person name="Yamamoto A."/>
            <person name="Ito M."/>
            <person name="Ohkuma M."/>
            <person name="Sakamoto M."/>
            <person name="Matsutani M."/>
        </authorList>
    </citation>
    <scope>NUCLEOTIDE SEQUENCE [LARGE SCALE GENOMIC DNA]</scope>
    <source>
        <strain evidence="7 8">KimC2</strain>
    </source>
</reference>
<feature type="transmembrane region" description="Helical" evidence="6">
    <location>
        <begin position="228"/>
        <end position="249"/>
    </location>
</feature>
<evidence type="ECO:0000256" key="1">
    <source>
        <dbReference type="ARBA" id="ARBA00004651"/>
    </source>
</evidence>
<dbReference type="PANTHER" id="PTHR23513">
    <property type="entry name" value="INTEGRAL MEMBRANE EFFLUX PROTEIN-RELATED"/>
    <property type="match status" value="1"/>
</dbReference>
<feature type="transmembrane region" description="Helical" evidence="6">
    <location>
        <begin position="12"/>
        <end position="35"/>
    </location>
</feature>
<dbReference type="Gene3D" id="1.20.1250.20">
    <property type="entry name" value="MFS general substrate transporter like domains"/>
    <property type="match status" value="1"/>
</dbReference>
<protein>
    <submittedName>
        <fullName evidence="7">MFS transporter</fullName>
    </submittedName>
</protein>
<keyword evidence="8" id="KW-1185">Reference proteome</keyword>
<dbReference type="EMBL" id="AP026801">
    <property type="protein sequence ID" value="BDR57150.1"/>
    <property type="molecule type" value="Genomic_DNA"/>
</dbReference>
<feature type="transmembrane region" description="Helical" evidence="6">
    <location>
        <begin position="76"/>
        <end position="95"/>
    </location>
</feature>
<dbReference type="RefSeq" id="WP_317695972.1">
    <property type="nucleotide sequence ID" value="NZ_AP026801.1"/>
</dbReference>
<feature type="transmembrane region" description="Helical" evidence="6">
    <location>
        <begin position="101"/>
        <end position="118"/>
    </location>
</feature>
<dbReference type="GO" id="GO:0022857">
    <property type="term" value="F:transmembrane transporter activity"/>
    <property type="evidence" value="ECO:0007669"/>
    <property type="project" value="InterPro"/>
</dbReference>
<gene>
    <name evidence="7" type="ORF">KIMC2_17120</name>
</gene>
<dbReference type="KEGG" id="xak:KIMC2_17120"/>
<accession>A0AAU9DBK4</accession>
<feature type="transmembrane region" description="Helical" evidence="6">
    <location>
        <begin position="357"/>
        <end position="381"/>
    </location>
</feature>
<dbReference type="Proteomes" id="UP001321804">
    <property type="component" value="Chromosome"/>
</dbReference>
<feature type="transmembrane region" description="Helical" evidence="6">
    <location>
        <begin position="173"/>
        <end position="192"/>
    </location>
</feature>
<feature type="transmembrane region" description="Helical" evidence="6">
    <location>
        <begin position="387"/>
        <end position="406"/>
    </location>
</feature>
<evidence type="ECO:0000256" key="3">
    <source>
        <dbReference type="ARBA" id="ARBA00022692"/>
    </source>
</evidence>
<evidence type="ECO:0000313" key="7">
    <source>
        <dbReference type="EMBL" id="BDR57150.1"/>
    </source>
</evidence>